<evidence type="ECO:0000256" key="1">
    <source>
        <dbReference type="ARBA" id="ARBA00008563"/>
    </source>
</evidence>
<protein>
    <recommendedName>
        <fullName evidence="2">Large ribosomal subunit protein bL21m</fullName>
    </recommendedName>
</protein>
<dbReference type="EMBL" id="KV453867">
    <property type="protein sequence ID" value="ODV83130.1"/>
    <property type="molecule type" value="Genomic_DNA"/>
</dbReference>
<accession>A0A1E4SUE3</accession>
<evidence type="ECO:0000313" key="4">
    <source>
        <dbReference type="Proteomes" id="UP000094801"/>
    </source>
</evidence>
<dbReference type="SUPFAM" id="SSF141091">
    <property type="entry name" value="L21p-like"/>
    <property type="match status" value="1"/>
</dbReference>
<dbReference type="GO" id="GO:0005762">
    <property type="term" value="C:mitochondrial large ribosomal subunit"/>
    <property type="evidence" value="ECO:0007669"/>
    <property type="project" value="TreeGrafter"/>
</dbReference>
<proteinExistence type="inferred from homology"/>
<dbReference type="InterPro" id="IPR028909">
    <property type="entry name" value="bL21-like"/>
</dbReference>
<sequence length="201" mass="22629">MFTTPAARALRSLIIPRVSVRATAYTPLISRSFSSINSTTLQQQQQQQQQQQSSTISAATTTATATSINAQQQQTTQSSSIPDLTPLKFEKNLYATIKIHERPYLVTEGDEVILPFRMKHAEIGDILHFQNVTTVGSKNYTYHLDSSIDSSVVSIKGVVLEKTKKPMTVKEITKRRNRHTRHVKVKHDLTVLRITELKLNV</sequence>
<dbReference type="Proteomes" id="UP000094801">
    <property type="component" value="Unassembled WGS sequence"/>
</dbReference>
<dbReference type="GO" id="GO:0003735">
    <property type="term" value="F:structural constituent of ribosome"/>
    <property type="evidence" value="ECO:0007669"/>
    <property type="project" value="TreeGrafter"/>
</dbReference>
<dbReference type="AlphaFoldDB" id="A0A1E4SUE3"/>
<comment type="similarity">
    <text evidence="1">Belongs to the bacterial ribosomal protein bL21 family.</text>
</comment>
<organism evidence="3 4">
    <name type="scientific">[Candida] arabinofermentans NRRL YB-2248</name>
    <dbReference type="NCBI Taxonomy" id="983967"/>
    <lineage>
        <taxon>Eukaryota</taxon>
        <taxon>Fungi</taxon>
        <taxon>Dikarya</taxon>
        <taxon>Ascomycota</taxon>
        <taxon>Saccharomycotina</taxon>
        <taxon>Pichiomycetes</taxon>
        <taxon>Pichiales</taxon>
        <taxon>Pichiaceae</taxon>
        <taxon>Ogataea</taxon>
        <taxon>Ogataea/Candida clade</taxon>
    </lineage>
</organism>
<reference evidence="4" key="1">
    <citation type="submission" date="2016-04" db="EMBL/GenBank/DDBJ databases">
        <title>Comparative genomics of biotechnologically important yeasts.</title>
        <authorList>
            <consortium name="DOE Joint Genome Institute"/>
            <person name="Riley R."/>
            <person name="Haridas S."/>
            <person name="Wolfe K.H."/>
            <person name="Lopes M.R."/>
            <person name="Hittinger C.T."/>
            <person name="Goker M."/>
            <person name="Salamov A."/>
            <person name="Wisecaver J."/>
            <person name="Long T.M."/>
            <person name="Aerts A.L."/>
            <person name="Barry K."/>
            <person name="Choi C."/>
            <person name="Clum A."/>
            <person name="Coughlan A.Y."/>
            <person name="Deshpande S."/>
            <person name="Douglass A.P."/>
            <person name="Hanson S.J."/>
            <person name="Klenk H.-P."/>
            <person name="Labutti K."/>
            <person name="Lapidus A."/>
            <person name="Lindquist E."/>
            <person name="Lipzen A."/>
            <person name="Meier-Kolthoff J.P."/>
            <person name="Ohm R.A."/>
            <person name="Otillar R.P."/>
            <person name="Pangilinan J."/>
            <person name="Peng Y."/>
            <person name="Rokas A."/>
            <person name="Rosa C.A."/>
            <person name="Scheuner C."/>
            <person name="Sibirny A.A."/>
            <person name="Slot J.C."/>
            <person name="Stielow J.B."/>
            <person name="Sun H."/>
            <person name="Kurtzman C.P."/>
            <person name="Blackwell M."/>
            <person name="Grigoriev I.V."/>
            <person name="Jeffries T.W."/>
        </authorList>
    </citation>
    <scope>NUCLEOTIDE SEQUENCE [LARGE SCALE GENOMIC DNA]</scope>
    <source>
        <strain evidence="4">NRRL YB-2248</strain>
    </source>
</reference>
<dbReference type="PANTHER" id="PTHR21349">
    <property type="entry name" value="50S RIBOSOMAL PROTEIN L21"/>
    <property type="match status" value="1"/>
</dbReference>
<evidence type="ECO:0000256" key="2">
    <source>
        <dbReference type="ARBA" id="ARBA00044129"/>
    </source>
</evidence>
<keyword evidence="4" id="KW-1185">Reference proteome</keyword>
<gene>
    <name evidence="3" type="ORF">CANARDRAFT_30222</name>
</gene>
<name>A0A1E4SUE3_9ASCO</name>
<evidence type="ECO:0000313" key="3">
    <source>
        <dbReference type="EMBL" id="ODV83130.1"/>
    </source>
</evidence>
<dbReference type="STRING" id="983967.A0A1E4SUE3"/>
<dbReference type="PANTHER" id="PTHR21349:SF0">
    <property type="entry name" value="LARGE RIBOSOMAL SUBUNIT PROTEIN BL21M"/>
    <property type="match status" value="1"/>
</dbReference>
<dbReference type="InterPro" id="IPR036164">
    <property type="entry name" value="bL21-like_sf"/>
</dbReference>
<dbReference type="Pfam" id="PF00829">
    <property type="entry name" value="Ribosomal_L21p"/>
    <property type="match status" value="1"/>
</dbReference>
<dbReference type="OrthoDB" id="5994at2759"/>